<evidence type="ECO:0000256" key="1">
    <source>
        <dbReference type="ARBA" id="ARBA00002056"/>
    </source>
</evidence>
<proteinExistence type="inferred from homology"/>
<evidence type="ECO:0000256" key="2">
    <source>
        <dbReference type="ARBA" id="ARBA00007868"/>
    </source>
</evidence>
<dbReference type="EMBL" id="SOEB01000003">
    <property type="protein sequence ID" value="TDX32657.1"/>
    <property type="molecule type" value="Genomic_DNA"/>
</dbReference>
<evidence type="ECO:0000256" key="6">
    <source>
        <dbReference type="ARBA" id="ARBA00022556"/>
    </source>
</evidence>
<dbReference type="GO" id="GO:0008915">
    <property type="term" value="F:lipid-A-disaccharide synthase activity"/>
    <property type="evidence" value="ECO:0007669"/>
    <property type="project" value="UniProtKB-UniRule"/>
</dbReference>
<keyword evidence="6 11" id="KW-0441">Lipid A biosynthesis</keyword>
<dbReference type="RefSeq" id="WP_134077248.1">
    <property type="nucleotide sequence ID" value="NZ_SOEB01000003.1"/>
</dbReference>
<evidence type="ECO:0000256" key="10">
    <source>
        <dbReference type="ARBA" id="ARBA00048975"/>
    </source>
</evidence>
<dbReference type="HAMAP" id="MF_00392">
    <property type="entry name" value="LpxB"/>
    <property type="match status" value="1"/>
</dbReference>
<evidence type="ECO:0000256" key="7">
    <source>
        <dbReference type="ARBA" id="ARBA00022676"/>
    </source>
</evidence>
<gene>
    <name evidence="11" type="primary">lpxB</name>
    <name evidence="12" type="ORF">EV657_103230</name>
</gene>
<dbReference type="Pfam" id="PF02684">
    <property type="entry name" value="LpxB"/>
    <property type="match status" value="1"/>
</dbReference>
<evidence type="ECO:0000256" key="4">
    <source>
        <dbReference type="ARBA" id="ARBA00020902"/>
    </source>
</evidence>
<dbReference type="PANTHER" id="PTHR30372">
    <property type="entry name" value="LIPID-A-DISACCHARIDE SYNTHASE"/>
    <property type="match status" value="1"/>
</dbReference>
<dbReference type="Proteomes" id="UP000295484">
    <property type="component" value="Unassembled WGS sequence"/>
</dbReference>
<comment type="catalytic activity">
    <reaction evidence="10 11">
        <text>a lipid X + a UDP-2-N,3-O-bis[(3R)-3-hydroxyacyl]-alpha-D-glucosamine = a lipid A disaccharide + UDP + H(+)</text>
        <dbReference type="Rhea" id="RHEA:67828"/>
        <dbReference type="ChEBI" id="CHEBI:15378"/>
        <dbReference type="ChEBI" id="CHEBI:58223"/>
        <dbReference type="ChEBI" id="CHEBI:137748"/>
        <dbReference type="ChEBI" id="CHEBI:176338"/>
        <dbReference type="ChEBI" id="CHEBI:176343"/>
        <dbReference type="EC" id="2.4.1.182"/>
    </reaction>
</comment>
<evidence type="ECO:0000313" key="12">
    <source>
        <dbReference type="EMBL" id="TDX32657.1"/>
    </source>
</evidence>
<protein>
    <recommendedName>
        <fullName evidence="4 11">Lipid-A-disaccharide synthase</fullName>
        <ecNumber evidence="3 11">2.4.1.182</ecNumber>
    </recommendedName>
</protein>
<comment type="function">
    <text evidence="1 11">Condensation of UDP-2,3-diacylglucosamine and 2,3-diacylglucosamine-1-phosphate to form lipid A disaccharide, a precursor of lipid A, a phosphorylated glycolipid that anchors the lipopolysaccharide to the outer membrane of the cell.</text>
</comment>
<reference evidence="12 13" key="1">
    <citation type="submission" date="2019-03" db="EMBL/GenBank/DDBJ databases">
        <title>Genomic Encyclopedia of Type Strains, Phase IV (KMG-IV): sequencing the most valuable type-strain genomes for metagenomic binning, comparative biology and taxonomic classification.</title>
        <authorList>
            <person name="Goeker M."/>
        </authorList>
    </citation>
    <scope>NUCLEOTIDE SEQUENCE [LARGE SCALE GENOMIC DNA]</scope>
    <source>
        <strain evidence="12 13">JA181</strain>
    </source>
</reference>
<name>A0A4R8FZR2_9RHOB</name>
<organism evidence="12 13">
    <name type="scientific">Rhodovulum visakhapatnamense</name>
    <dbReference type="NCBI Taxonomy" id="364297"/>
    <lineage>
        <taxon>Bacteria</taxon>
        <taxon>Pseudomonadati</taxon>
        <taxon>Pseudomonadota</taxon>
        <taxon>Alphaproteobacteria</taxon>
        <taxon>Rhodobacterales</taxon>
        <taxon>Paracoccaceae</taxon>
        <taxon>Rhodovulum</taxon>
    </lineage>
</organism>
<comment type="similarity">
    <text evidence="2 11">Belongs to the LpxB family.</text>
</comment>
<evidence type="ECO:0000313" key="13">
    <source>
        <dbReference type="Proteomes" id="UP000295484"/>
    </source>
</evidence>
<keyword evidence="8 11" id="KW-0808">Transferase</keyword>
<keyword evidence="7 11" id="KW-0328">Glycosyltransferase</keyword>
<evidence type="ECO:0000256" key="5">
    <source>
        <dbReference type="ARBA" id="ARBA00022516"/>
    </source>
</evidence>
<accession>A0A4R8FZR2</accession>
<dbReference type="AlphaFoldDB" id="A0A4R8FZR2"/>
<dbReference type="UniPathway" id="UPA00973"/>
<sequence length="393" mass="41685">MTRLFFIAGEPSGDALGAALIAGLKELDPGLEVHGVGGPLMQAEGLESLFPMDELSVMGIAEVLPRYAALMRRIKECAAEVVRLSPDALVTIDSPDFCLRVARRVKAQSPVRTVHYVAPTVWAWRPGRAARMAEAIDQVLALFPFEPPYMEAAGMRCDFVGHPVVAQPRASDQEARAFRDRHGIAADAPLCLVLPGSRAGEVDRLAPVFGTALQTVASQHPGLRVVVPTTAGVAERVAGLTAAWPGAPVLIDPRADGTAAAAAKRAAFAAADLALAASGTVSLELAASETPMVIAYDMNWLSRQIIWRMVRLDTVTLVNIVSETRAVPEFLGEACQPGPIAAALCLLLEDPAYRAPQIEAMRVTMDRLGQGGEAPGRRAARAVLDGLATARRN</sequence>
<evidence type="ECO:0000256" key="9">
    <source>
        <dbReference type="ARBA" id="ARBA00023098"/>
    </source>
</evidence>
<evidence type="ECO:0000256" key="11">
    <source>
        <dbReference type="HAMAP-Rule" id="MF_00392"/>
    </source>
</evidence>
<dbReference type="NCBIfam" id="TIGR00215">
    <property type="entry name" value="lpxB"/>
    <property type="match status" value="1"/>
</dbReference>
<dbReference type="GO" id="GO:0016020">
    <property type="term" value="C:membrane"/>
    <property type="evidence" value="ECO:0007669"/>
    <property type="project" value="GOC"/>
</dbReference>
<evidence type="ECO:0000256" key="3">
    <source>
        <dbReference type="ARBA" id="ARBA00012687"/>
    </source>
</evidence>
<dbReference type="GO" id="GO:0009245">
    <property type="term" value="P:lipid A biosynthetic process"/>
    <property type="evidence" value="ECO:0007669"/>
    <property type="project" value="UniProtKB-UniRule"/>
</dbReference>
<dbReference type="GO" id="GO:0005543">
    <property type="term" value="F:phospholipid binding"/>
    <property type="evidence" value="ECO:0007669"/>
    <property type="project" value="TreeGrafter"/>
</dbReference>
<comment type="pathway">
    <text evidence="11">Bacterial outer membrane biogenesis; LPS lipid A biosynthesis.</text>
</comment>
<dbReference type="EC" id="2.4.1.182" evidence="3 11"/>
<comment type="caution">
    <text evidence="12">The sequence shown here is derived from an EMBL/GenBank/DDBJ whole genome shotgun (WGS) entry which is preliminary data.</text>
</comment>
<dbReference type="SUPFAM" id="SSF53756">
    <property type="entry name" value="UDP-Glycosyltransferase/glycogen phosphorylase"/>
    <property type="match status" value="1"/>
</dbReference>
<dbReference type="InterPro" id="IPR003835">
    <property type="entry name" value="Glyco_trans_19"/>
</dbReference>
<dbReference type="PANTHER" id="PTHR30372:SF4">
    <property type="entry name" value="LIPID-A-DISACCHARIDE SYNTHASE, MITOCHONDRIAL-RELATED"/>
    <property type="match status" value="1"/>
</dbReference>
<evidence type="ECO:0000256" key="8">
    <source>
        <dbReference type="ARBA" id="ARBA00022679"/>
    </source>
</evidence>
<keyword evidence="5 11" id="KW-0444">Lipid biosynthesis</keyword>
<keyword evidence="9 11" id="KW-0443">Lipid metabolism</keyword>